<keyword evidence="1" id="KW-0812">Transmembrane</keyword>
<dbReference type="EMBL" id="JBHXCV010000002">
    <property type="protein sequence ID" value="MFD6792410.1"/>
    <property type="molecule type" value="Genomic_DNA"/>
</dbReference>
<dbReference type="RefSeq" id="WP_258936989.1">
    <property type="nucleotide sequence ID" value="NZ_JANBBF010000010.1"/>
</dbReference>
<proteinExistence type="predicted"/>
<keyword evidence="1" id="KW-1133">Transmembrane helix</keyword>
<feature type="transmembrane region" description="Helical" evidence="1">
    <location>
        <begin position="65"/>
        <end position="86"/>
    </location>
</feature>
<reference evidence="2 3" key="1">
    <citation type="submission" date="2024-09" db="EMBL/GenBank/DDBJ databases">
        <title>The Natural Products Discovery Center: Release of the First 8490 Sequenced Strains for Exploring Actinobacteria Biosynthetic Diversity.</title>
        <authorList>
            <person name="Kalkreuter E."/>
            <person name="Kautsar S.A."/>
            <person name="Yang D."/>
            <person name="Bader C.D."/>
            <person name="Teijaro C.N."/>
            <person name="Fluegel L."/>
            <person name="Davis C.M."/>
            <person name="Simpson J.R."/>
            <person name="Lauterbach L."/>
            <person name="Steele A.D."/>
            <person name="Gui C."/>
            <person name="Meng S."/>
            <person name="Li G."/>
            <person name="Viehrig K."/>
            <person name="Ye F."/>
            <person name="Su P."/>
            <person name="Kiefer A.F."/>
            <person name="Nichols A."/>
            <person name="Cepeda A.J."/>
            <person name="Yan W."/>
            <person name="Fan B."/>
            <person name="Jiang Y."/>
            <person name="Adhikari A."/>
            <person name="Zheng C.-J."/>
            <person name="Schuster L."/>
            <person name="Cowan T.M."/>
            <person name="Smanski M.J."/>
            <person name="Chevrette M.G."/>
            <person name="De Carvalho L.P.S."/>
            <person name="Shen B."/>
        </authorList>
    </citation>
    <scope>NUCLEOTIDE SEQUENCE [LARGE SCALE GENOMIC DNA]</scope>
    <source>
        <strain evidence="2 3">NPDC060353</strain>
    </source>
</reference>
<organism evidence="2 3">
    <name type="scientific">Prauserella salsuginis</name>
    <dbReference type="NCBI Taxonomy" id="387889"/>
    <lineage>
        <taxon>Bacteria</taxon>
        <taxon>Bacillati</taxon>
        <taxon>Actinomycetota</taxon>
        <taxon>Actinomycetes</taxon>
        <taxon>Pseudonocardiales</taxon>
        <taxon>Pseudonocardiaceae</taxon>
        <taxon>Prauserella</taxon>
        <taxon>Prauserella salsuginis group</taxon>
    </lineage>
</organism>
<keyword evidence="3" id="KW-1185">Reference proteome</keyword>
<name>A0ABW6FZ14_9PSEU</name>
<keyword evidence="1" id="KW-0472">Membrane</keyword>
<evidence type="ECO:0000313" key="3">
    <source>
        <dbReference type="Proteomes" id="UP001598673"/>
    </source>
</evidence>
<comment type="caution">
    <text evidence="2">The sequence shown here is derived from an EMBL/GenBank/DDBJ whole genome shotgun (WGS) entry which is preliminary data.</text>
</comment>
<feature type="transmembrane region" description="Helical" evidence="1">
    <location>
        <begin position="12"/>
        <end position="32"/>
    </location>
</feature>
<feature type="transmembrane region" description="Helical" evidence="1">
    <location>
        <begin position="106"/>
        <end position="129"/>
    </location>
</feature>
<dbReference type="Proteomes" id="UP001598673">
    <property type="component" value="Unassembled WGS sequence"/>
</dbReference>
<accession>A0ABW6FZ14</accession>
<evidence type="ECO:0000256" key="1">
    <source>
        <dbReference type="SAM" id="Phobius"/>
    </source>
</evidence>
<evidence type="ECO:0000313" key="2">
    <source>
        <dbReference type="EMBL" id="MFD6792410.1"/>
    </source>
</evidence>
<sequence length="135" mass="13796">MKTRLAQLSWPLIIALGVFALIRPLFSITGLMDELGKPVTPILMTVGISVVWLAAVLLGRAREPVLTLVCVGLVYGAAAIVLSAILSPMLHGQLEGPLATPGGIGVVMTLLVNAAWGGAVGLLAAGIGATRHRAG</sequence>
<protein>
    <submittedName>
        <fullName evidence="2">Uncharacterized protein</fullName>
    </submittedName>
</protein>
<gene>
    <name evidence="2" type="ORF">ACFWGY_03655</name>
</gene>
<feature type="transmembrane region" description="Helical" evidence="1">
    <location>
        <begin position="38"/>
        <end position="58"/>
    </location>
</feature>